<name>A0AAU7NT62_9GAMM</name>
<evidence type="ECO:0000313" key="2">
    <source>
        <dbReference type="EMBL" id="XBS20194.1"/>
    </source>
</evidence>
<dbReference type="EMBL" id="CP157743">
    <property type="protein sequence ID" value="XBS20194.1"/>
    <property type="molecule type" value="Genomic_DNA"/>
</dbReference>
<dbReference type="RefSeq" id="WP_305907071.1">
    <property type="nucleotide sequence ID" value="NZ_CP157743.1"/>
</dbReference>
<proteinExistence type="predicted"/>
<feature type="transmembrane region" description="Helical" evidence="1">
    <location>
        <begin position="36"/>
        <end position="56"/>
    </location>
</feature>
<gene>
    <name evidence="2" type="ORF">Q9L42_017855</name>
</gene>
<dbReference type="InterPro" id="IPR049641">
    <property type="entry name" value="THIVI_2564-like"/>
</dbReference>
<dbReference type="NCBIfam" id="NF041949">
    <property type="entry name" value="THIVI_2564_fam"/>
    <property type="match status" value="1"/>
</dbReference>
<dbReference type="Proteomes" id="UP001225378">
    <property type="component" value="Chromosome"/>
</dbReference>
<keyword evidence="1" id="KW-0812">Transmembrane</keyword>
<protein>
    <submittedName>
        <fullName evidence="2">Thivi_2564 family membrane protein</fullName>
    </submittedName>
</protein>
<accession>A0AAU7NT62</accession>
<feature type="transmembrane region" description="Helical" evidence="1">
    <location>
        <begin position="6"/>
        <end position="24"/>
    </location>
</feature>
<keyword evidence="1" id="KW-0472">Membrane</keyword>
<keyword evidence="3" id="KW-1185">Reference proteome</keyword>
<sequence>MDLISLVVVLIVVGLLLWLVNSYIPMDARIKQILNVVVIIVVVLWLLSAFGVLSGIPRFNIGNP</sequence>
<keyword evidence="1" id="KW-1133">Transmembrane helix</keyword>
<dbReference type="KEGG" id="mech:Q9L42_017855"/>
<reference evidence="2 3" key="1">
    <citation type="journal article" date="2024" name="Microbiology">
        <title>Methylomarinum rosea sp. nov., a novel halophilic methanotrophic bacterium from the hypersaline Lake Elton.</title>
        <authorList>
            <person name="Suleimanov R.Z."/>
            <person name="Oshkin I.Y."/>
            <person name="Danilova O.V."/>
            <person name="Suzina N.E."/>
            <person name="Dedysh S.N."/>
        </authorList>
    </citation>
    <scope>NUCLEOTIDE SEQUENCE [LARGE SCALE GENOMIC DNA]</scope>
    <source>
        <strain evidence="2 3">Ch1-1</strain>
    </source>
</reference>
<dbReference type="AlphaFoldDB" id="A0AAU7NT62"/>
<evidence type="ECO:0000313" key="3">
    <source>
        <dbReference type="Proteomes" id="UP001225378"/>
    </source>
</evidence>
<organism evidence="2 3">
    <name type="scientific">Methylomarinum roseum</name>
    <dbReference type="NCBI Taxonomy" id="3067653"/>
    <lineage>
        <taxon>Bacteria</taxon>
        <taxon>Pseudomonadati</taxon>
        <taxon>Pseudomonadota</taxon>
        <taxon>Gammaproteobacteria</taxon>
        <taxon>Methylococcales</taxon>
        <taxon>Methylococcaceae</taxon>
        <taxon>Methylomarinum</taxon>
    </lineage>
</organism>
<evidence type="ECO:0000256" key="1">
    <source>
        <dbReference type="SAM" id="Phobius"/>
    </source>
</evidence>